<organism evidence="3 4">
    <name type="scientific">Azospirillum melinis</name>
    <dbReference type="NCBI Taxonomy" id="328839"/>
    <lineage>
        <taxon>Bacteria</taxon>
        <taxon>Pseudomonadati</taxon>
        <taxon>Pseudomonadota</taxon>
        <taxon>Alphaproteobacteria</taxon>
        <taxon>Rhodospirillales</taxon>
        <taxon>Azospirillaceae</taxon>
        <taxon>Azospirillum</taxon>
    </lineage>
</organism>
<name>A0ABX2KC23_9PROT</name>
<dbReference type="Pfam" id="PF13467">
    <property type="entry name" value="RHH_4"/>
    <property type="match status" value="1"/>
</dbReference>
<dbReference type="Gene3D" id="1.10.3990.20">
    <property type="entry name" value="protein bp1543"/>
    <property type="match status" value="1"/>
</dbReference>
<evidence type="ECO:0000313" key="3">
    <source>
        <dbReference type="EMBL" id="NUB00253.1"/>
    </source>
</evidence>
<feature type="region of interest" description="Disordered" evidence="1">
    <location>
        <begin position="1"/>
        <end position="27"/>
    </location>
</feature>
<sequence length="171" mass="18328">MQKPGESGHACRSDGTEHSPLVHQQRHRLATGSVSQNCEGLHCHPLSPVVEKHTYEINFSEGIVGLVSKNVTVNGHRTSMRLEPVMWDALREAARREGMTVNALVSQLAERSPHTLTSEVRAFIAGYYWAAATEAGHSAAGHGLGLPVTVDRLMTGPGPSTTLSVESLASV</sequence>
<dbReference type="InterPro" id="IPR038268">
    <property type="entry name" value="RHH_sf"/>
</dbReference>
<feature type="domain" description="Ribbon-helix-helix" evidence="2">
    <location>
        <begin position="67"/>
        <end position="127"/>
    </location>
</feature>
<dbReference type="Proteomes" id="UP000605086">
    <property type="component" value="Unassembled WGS sequence"/>
</dbReference>
<comment type="caution">
    <text evidence="3">The sequence shown here is derived from an EMBL/GenBank/DDBJ whole genome shotgun (WGS) entry which is preliminary data.</text>
</comment>
<evidence type="ECO:0000256" key="1">
    <source>
        <dbReference type="SAM" id="MobiDB-lite"/>
    </source>
</evidence>
<protein>
    <recommendedName>
        <fullName evidence="2">Ribbon-helix-helix domain-containing protein</fullName>
    </recommendedName>
</protein>
<keyword evidence="4" id="KW-1185">Reference proteome</keyword>
<gene>
    <name evidence="3" type="ORF">GBZ48_13245</name>
</gene>
<dbReference type="EMBL" id="WHOS01000014">
    <property type="protein sequence ID" value="NUB00253.1"/>
    <property type="molecule type" value="Genomic_DNA"/>
</dbReference>
<reference evidence="3 4" key="1">
    <citation type="submission" date="2019-10" db="EMBL/GenBank/DDBJ databases">
        <title>Genome sequence of Azospirillum melinis.</title>
        <authorList>
            <person name="Ambrosini A."/>
            <person name="Sant'Anna F.H."/>
            <person name="Cassan F.D."/>
            <person name="Souza E.M."/>
            <person name="Passaglia L.M.P."/>
        </authorList>
    </citation>
    <scope>NUCLEOTIDE SEQUENCE [LARGE SCALE GENOMIC DNA]</scope>
    <source>
        <strain evidence="3 4">TMCY0552</strain>
    </source>
</reference>
<dbReference type="InterPro" id="IPR027373">
    <property type="entry name" value="RHH_dom"/>
</dbReference>
<evidence type="ECO:0000259" key="2">
    <source>
        <dbReference type="Pfam" id="PF13467"/>
    </source>
</evidence>
<dbReference type="RefSeq" id="WP_174471489.1">
    <property type="nucleotide sequence ID" value="NZ_JAGINN010000005.1"/>
</dbReference>
<accession>A0ABX2KC23</accession>
<evidence type="ECO:0000313" key="4">
    <source>
        <dbReference type="Proteomes" id="UP000605086"/>
    </source>
</evidence>
<proteinExistence type="predicted"/>